<dbReference type="PROSITE" id="PS50096">
    <property type="entry name" value="IQ"/>
    <property type="match status" value="1"/>
</dbReference>
<name>A0A8J8SW50_HALGN</name>
<proteinExistence type="predicted"/>
<dbReference type="InterPro" id="IPR037695">
    <property type="entry name" value="IQUB"/>
</dbReference>
<organism evidence="2 3">
    <name type="scientific">Halteria grandinella</name>
    <dbReference type="NCBI Taxonomy" id="5974"/>
    <lineage>
        <taxon>Eukaryota</taxon>
        <taxon>Sar</taxon>
        <taxon>Alveolata</taxon>
        <taxon>Ciliophora</taxon>
        <taxon>Intramacronucleata</taxon>
        <taxon>Spirotrichea</taxon>
        <taxon>Stichotrichia</taxon>
        <taxon>Sporadotrichida</taxon>
        <taxon>Halteriidae</taxon>
        <taxon>Halteria</taxon>
    </lineage>
</organism>
<gene>
    <name evidence="2" type="ORF">FGO68_gene1541</name>
</gene>
<evidence type="ECO:0000259" key="1">
    <source>
        <dbReference type="Pfam" id="PF25805"/>
    </source>
</evidence>
<dbReference type="PANTHER" id="PTHR21074:SF0">
    <property type="entry name" value="IQ AND UBIQUITIN-LIKE DOMAIN-CONTAINING PROTEIN"/>
    <property type="match status" value="1"/>
</dbReference>
<feature type="domain" description="IQ motif and ubiquitin-like" evidence="1">
    <location>
        <begin position="288"/>
        <end position="423"/>
    </location>
</feature>
<dbReference type="PANTHER" id="PTHR21074">
    <property type="entry name" value="IQ AND UBIQUITIN-LIKE DOMAIN-CONTAINING PROTEIN"/>
    <property type="match status" value="1"/>
</dbReference>
<comment type="caution">
    <text evidence="2">The sequence shown here is derived from an EMBL/GenBank/DDBJ whole genome shotgun (WGS) entry which is preliminary data.</text>
</comment>
<dbReference type="AlphaFoldDB" id="A0A8J8SW50"/>
<keyword evidence="3" id="KW-1185">Reference proteome</keyword>
<reference evidence="2" key="1">
    <citation type="submission" date="2019-06" db="EMBL/GenBank/DDBJ databases">
        <authorList>
            <person name="Zheng W."/>
        </authorList>
    </citation>
    <scope>NUCLEOTIDE SEQUENCE</scope>
    <source>
        <strain evidence="2">QDHG01</strain>
    </source>
</reference>
<evidence type="ECO:0000313" key="3">
    <source>
        <dbReference type="Proteomes" id="UP000785679"/>
    </source>
</evidence>
<dbReference type="OrthoDB" id="10265862at2759"/>
<accession>A0A8J8SW50</accession>
<dbReference type="Proteomes" id="UP000785679">
    <property type="component" value="Unassembled WGS sequence"/>
</dbReference>
<dbReference type="InterPro" id="IPR057887">
    <property type="entry name" value="IQUB_helical"/>
</dbReference>
<protein>
    <recommendedName>
        <fullName evidence="1">IQ motif and ubiquitin-like domain-containing protein</fullName>
    </recommendedName>
</protein>
<sequence length="430" mass="51632">MYHQQQMQQQHYMQMQQNQVHIPGQMQDGGQQQQQKHYFDSIETDEFVMPDMFEVEIRLADNQIKIVTVQVEKQSRMKPYIGGFRNNKTGQAYHHAFSQTDQTASYHPERNERIVQTYQYKTKSTIMMREFGTQMEKGDLYIDKRLDKIIYPRPYFSSAMWKKQREATTLHIQCHVRGWFARKLANSLRKQRDDREKELLRRQEDLRAQEEQKHKEEIERRMHPKKNKDFEVLYNELEAWRLNETKKIKASGELKEDEKKLALQQLLNKETKILQQIDRLKITAGSINKQDKINEFLRAMSDPKLWKRQDNRYTEVHTPFTTRAKELMDLYNGLRLPFLSTDERLDVLLHTKWTVKEFDCNLTREIVDLIDREADMLNRGRGEASLEGLRKRLSNLFLQFIETPEFNPEAARFQKVPRELLQQTQSIIFE</sequence>
<evidence type="ECO:0000313" key="2">
    <source>
        <dbReference type="EMBL" id="TNV72874.1"/>
    </source>
</evidence>
<dbReference type="EMBL" id="RRYP01020634">
    <property type="protein sequence ID" value="TNV72874.1"/>
    <property type="molecule type" value="Genomic_DNA"/>
</dbReference>
<dbReference type="Pfam" id="PF25805">
    <property type="entry name" value="IQUB"/>
    <property type="match status" value="1"/>
</dbReference>